<name>A0A4R2LPL5_9FIRM</name>
<dbReference type="Pfam" id="PF03692">
    <property type="entry name" value="CxxCxxCC"/>
    <property type="match status" value="1"/>
</dbReference>
<dbReference type="EMBL" id="SLXA01000002">
    <property type="protein sequence ID" value="TCO85864.1"/>
    <property type="molecule type" value="Genomic_DNA"/>
</dbReference>
<gene>
    <name evidence="1" type="ORF">EV212_102179</name>
</gene>
<proteinExistence type="predicted"/>
<dbReference type="AlphaFoldDB" id="A0A4R2LPL5"/>
<comment type="caution">
    <text evidence="1">The sequence shown here is derived from an EMBL/GenBank/DDBJ whole genome shotgun (WGS) entry which is preliminary data.</text>
</comment>
<dbReference type="InterPro" id="IPR005358">
    <property type="entry name" value="Puta_zinc/iron-chelating_dom"/>
</dbReference>
<dbReference type="Proteomes" id="UP000295711">
    <property type="component" value="Unassembled WGS sequence"/>
</dbReference>
<sequence length="221" mass="25805">MKRYVNMADISDGRYYSSGDMIKAGCIGCGSCCRGMGRSILLDPLDIVRLVTRLGSTFEELLKDKIELNVADGIILPNLKMTETSDCCAFLDEQNRCEIHDIRPGICRLFPLGRYYEQDSFTYFLQVHECKNSHPTKVKIKKWLEEPELKRQEAYISRWHYFLKDIEQRLDAKNDDSLRRQVSLYILQNFYMKAFPANGDFYELFEARVEEAERVLHGIMT</sequence>
<evidence type="ECO:0008006" key="3">
    <source>
        <dbReference type="Google" id="ProtNLM"/>
    </source>
</evidence>
<dbReference type="OrthoDB" id="9810361at2"/>
<accession>A0A4R2LPL5</accession>
<organism evidence="1 2">
    <name type="scientific">Frisingicoccus caecimuris</name>
    <dbReference type="NCBI Taxonomy" id="1796636"/>
    <lineage>
        <taxon>Bacteria</taxon>
        <taxon>Bacillati</taxon>
        <taxon>Bacillota</taxon>
        <taxon>Clostridia</taxon>
        <taxon>Lachnospirales</taxon>
        <taxon>Lachnospiraceae</taxon>
        <taxon>Frisingicoccus</taxon>
    </lineage>
</organism>
<evidence type="ECO:0000313" key="2">
    <source>
        <dbReference type="Proteomes" id="UP000295711"/>
    </source>
</evidence>
<reference evidence="1 2" key="1">
    <citation type="submission" date="2019-03" db="EMBL/GenBank/DDBJ databases">
        <title>Genomic Encyclopedia of Type Strains, Phase IV (KMG-IV): sequencing the most valuable type-strain genomes for metagenomic binning, comparative biology and taxonomic classification.</title>
        <authorList>
            <person name="Goeker M."/>
        </authorList>
    </citation>
    <scope>NUCLEOTIDE SEQUENCE [LARGE SCALE GENOMIC DNA]</scope>
    <source>
        <strain evidence="1 2">DSM 28559</strain>
    </source>
</reference>
<dbReference type="PANTHER" id="PTHR35866">
    <property type="entry name" value="PUTATIVE-RELATED"/>
    <property type="match status" value="1"/>
</dbReference>
<evidence type="ECO:0000313" key="1">
    <source>
        <dbReference type="EMBL" id="TCO85864.1"/>
    </source>
</evidence>
<dbReference type="RefSeq" id="WP_132088780.1">
    <property type="nucleotide sequence ID" value="NZ_JANKAQ010000001.1"/>
</dbReference>
<keyword evidence="2" id="KW-1185">Reference proteome</keyword>
<dbReference type="PANTHER" id="PTHR35866:SF1">
    <property type="entry name" value="YKGJ FAMILY CYSTEINE CLUSTER PROTEIN"/>
    <property type="match status" value="1"/>
</dbReference>
<protein>
    <recommendedName>
        <fullName evidence="3">YkgJ family cysteine cluster protein</fullName>
    </recommendedName>
</protein>